<evidence type="ECO:0000313" key="11">
    <source>
        <dbReference type="EMBL" id="GHB15926.1"/>
    </source>
</evidence>
<evidence type="ECO:0000256" key="3">
    <source>
        <dbReference type="ARBA" id="ARBA00012560"/>
    </source>
</evidence>
<keyword evidence="5 10" id="KW-0328">Glycosyltransferase</keyword>
<dbReference type="RefSeq" id="WP_189443854.1">
    <property type="nucleotide sequence ID" value="NZ_BMZI01000003.1"/>
</dbReference>
<evidence type="ECO:0000313" key="12">
    <source>
        <dbReference type="Proteomes" id="UP000646745"/>
    </source>
</evidence>
<evidence type="ECO:0000256" key="1">
    <source>
        <dbReference type="ARBA" id="ARBA00000439"/>
    </source>
</evidence>
<keyword evidence="12" id="KW-1185">Reference proteome</keyword>
<keyword evidence="7 10" id="KW-0119">Carbohydrate metabolism</keyword>
<sequence>MSAALRQLAEAVGLMLEWSDSDGQSCTLPENRQRKMLALLGWPAADEAQVRDSLARWQARQRPEKLEGLPPLLIADQGVAFTVPSAAAAERAFSLRLETGETYEGHLDEHGRLPPIETLGYHRLSLLGASADDTVCLTLAVTPPRCFSIADISAGEAPHDGSLWGTSVQLYALPREGDGGIGDLLALDTLCQRLAPEDVDAVAISPLHALFGAHPERFSPYSPSSRLFYNVWHAAPECVFDAETVARARAPFAEAMALQAQQALIDWPASVKLKLDMLERLFLHVQRDERALAWRSRFIAFRRDGGESLERHCRFEVLLAQSKTPDWRRWPAAWHDPNGAEVEAFAERHREAITFAAFLQWLVAAGLAHVQQRAIAAGMRLGLIADLAVGIDPSGSQAWSYPGELLTSCGVGAPPDAFNARGQSWGVAAFSPQGLVASGYHGFLAMLRAGFAHAGGLRIDHILGFSRLWLIPEGESAEQGAYVRYPLEAMLRLVALESWRHRAIVIGEDLGTVEAGLRERLAAYGVLGMSVLWFERDGDDFLPGARWRHDTLATTSTHDLPTVAGWWQGEDLRWRERLKLFKPGETMAESSEQRRFDRQRLAARLELDAIADDDGIAAAAIDVEDVVDAALLHVASTPTPLALLPLEDLLGLTEQANLPGTTDEHPNWRRRLPQSLSVALDDPPLKRRLKRIAHLRRRLEP</sequence>
<proteinExistence type="inferred from homology"/>
<evidence type="ECO:0000256" key="5">
    <source>
        <dbReference type="ARBA" id="ARBA00022676"/>
    </source>
</evidence>
<dbReference type="SUPFAM" id="SSF51445">
    <property type="entry name" value="(Trans)glycosidases"/>
    <property type="match status" value="1"/>
</dbReference>
<dbReference type="PANTHER" id="PTHR32438:SF5">
    <property type="entry name" value="4-ALPHA-GLUCANOTRANSFERASE DPE1, CHLOROPLASTIC_AMYLOPLASTIC"/>
    <property type="match status" value="1"/>
</dbReference>
<keyword evidence="6 10" id="KW-0808">Transferase</keyword>
<dbReference type="NCBIfam" id="TIGR00217">
    <property type="entry name" value="malQ"/>
    <property type="match status" value="1"/>
</dbReference>
<comment type="caution">
    <text evidence="11">The sequence shown here is derived from an EMBL/GenBank/DDBJ whole genome shotgun (WGS) entry which is preliminary data.</text>
</comment>
<dbReference type="EMBL" id="BMZI01000003">
    <property type="protein sequence ID" value="GHB15926.1"/>
    <property type="molecule type" value="Genomic_DNA"/>
</dbReference>
<dbReference type="Gene3D" id="3.20.20.80">
    <property type="entry name" value="Glycosidases"/>
    <property type="match status" value="1"/>
</dbReference>
<evidence type="ECO:0000256" key="9">
    <source>
        <dbReference type="ARBA" id="ARBA00031501"/>
    </source>
</evidence>
<reference evidence="12" key="1">
    <citation type="journal article" date="2019" name="Int. J. Syst. Evol. Microbiol.">
        <title>The Global Catalogue of Microorganisms (GCM) 10K type strain sequencing project: providing services to taxonomists for standard genome sequencing and annotation.</title>
        <authorList>
            <consortium name="The Broad Institute Genomics Platform"/>
            <consortium name="The Broad Institute Genome Sequencing Center for Infectious Disease"/>
            <person name="Wu L."/>
            <person name="Ma J."/>
        </authorList>
    </citation>
    <scope>NUCLEOTIDE SEQUENCE [LARGE SCALE GENOMIC DNA]</scope>
    <source>
        <strain evidence="12">KCTC 32998</strain>
    </source>
</reference>
<comment type="catalytic activity">
    <reaction evidence="1 10">
        <text>Transfers a segment of a (1-&gt;4)-alpha-D-glucan to a new position in an acceptor, which may be glucose or a (1-&gt;4)-alpha-D-glucan.</text>
        <dbReference type="EC" id="2.4.1.25"/>
    </reaction>
</comment>
<dbReference type="Proteomes" id="UP000646745">
    <property type="component" value="Unassembled WGS sequence"/>
</dbReference>
<organism evidence="11 12">
    <name type="scientific">Salinicola rhizosphaerae</name>
    <dbReference type="NCBI Taxonomy" id="1443141"/>
    <lineage>
        <taxon>Bacteria</taxon>
        <taxon>Pseudomonadati</taxon>
        <taxon>Pseudomonadota</taxon>
        <taxon>Gammaproteobacteria</taxon>
        <taxon>Oceanospirillales</taxon>
        <taxon>Halomonadaceae</taxon>
        <taxon>Salinicola</taxon>
    </lineage>
</organism>
<dbReference type="InterPro" id="IPR017853">
    <property type="entry name" value="GH"/>
</dbReference>
<name>A0ABQ3DUM0_9GAMM</name>
<evidence type="ECO:0000256" key="2">
    <source>
        <dbReference type="ARBA" id="ARBA00005684"/>
    </source>
</evidence>
<dbReference type="EC" id="2.4.1.25" evidence="3 10"/>
<evidence type="ECO:0000256" key="8">
    <source>
        <dbReference type="ARBA" id="ARBA00031423"/>
    </source>
</evidence>
<evidence type="ECO:0000256" key="7">
    <source>
        <dbReference type="ARBA" id="ARBA00023277"/>
    </source>
</evidence>
<protein>
    <recommendedName>
        <fullName evidence="4 10">4-alpha-glucanotransferase</fullName>
        <ecNumber evidence="3 10">2.4.1.25</ecNumber>
    </recommendedName>
    <alternativeName>
        <fullName evidence="8 10">Amylomaltase</fullName>
    </alternativeName>
    <alternativeName>
        <fullName evidence="9 10">Disproportionating enzyme</fullName>
    </alternativeName>
</protein>
<evidence type="ECO:0000256" key="10">
    <source>
        <dbReference type="RuleBase" id="RU361207"/>
    </source>
</evidence>
<accession>A0ABQ3DUM0</accession>
<evidence type="ECO:0000256" key="4">
    <source>
        <dbReference type="ARBA" id="ARBA00020295"/>
    </source>
</evidence>
<dbReference type="InterPro" id="IPR003385">
    <property type="entry name" value="Glyco_hydro_77"/>
</dbReference>
<dbReference type="Pfam" id="PF02446">
    <property type="entry name" value="Glyco_hydro_77"/>
    <property type="match status" value="1"/>
</dbReference>
<dbReference type="PANTHER" id="PTHR32438">
    <property type="entry name" value="4-ALPHA-GLUCANOTRANSFERASE DPE1, CHLOROPLASTIC/AMYLOPLASTIC"/>
    <property type="match status" value="1"/>
</dbReference>
<gene>
    <name evidence="11" type="ORF">GCM10009038_12820</name>
</gene>
<comment type="similarity">
    <text evidence="2 10">Belongs to the disproportionating enzyme family.</text>
</comment>
<evidence type="ECO:0000256" key="6">
    <source>
        <dbReference type="ARBA" id="ARBA00022679"/>
    </source>
</evidence>